<accession>A0A060NGY3</accession>
<dbReference type="GO" id="GO:0005737">
    <property type="term" value="C:cytoplasm"/>
    <property type="evidence" value="ECO:0007669"/>
    <property type="project" value="UniProtKB-SubCell"/>
</dbReference>
<dbReference type="InterPro" id="IPR014729">
    <property type="entry name" value="Rossmann-like_a/b/a_fold"/>
</dbReference>
<dbReference type="KEGG" id="cbaa:SRAA_1247"/>
<reference evidence="10 11" key="1">
    <citation type="journal article" date="2014" name="Nat. Commun.">
        <title>Physiological and genomic features of highly alkaliphilic hydrogen-utilizing Betaproteobacteria from a continental serpentinizing site.</title>
        <authorList>
            <person name="Suzuki S."/>
            <person name="Kuenen J.G."/>
            <person name="Schipper K."/>
            <person name="van der Velde S."/>
            <person name="Ishii S."/>
            <person name="Wu A."/>
            <person name="Sorokin D.Y."/>
            <person name="Tenney A."/>
            <person name="Meng X.Y."/>
            <person name="Morrill P.L."/>
            <person name="Kamagata Y."/>
            <person name="Muyzer G."/>
            <person name="Nealson K.H."/>
        </authorList>
    </citation>
    <scope>NUCLEOTIDE SEQUENCE [LARGE SCALE GENOMIC DNA]</scope>
    <source>
        <strain evidence="10 11">A1</strain>
    </source>
</reference>
<keyword evidence="11" id="KW-1185">Reference proteome</keyword>
<dbReference type="SUPFAM" id="SSF52402">
    <property type="entry name" value="Adenine nucleotide alpha hydrolases-like"/>
    <property type="match status" value="1"/>
</dbReference>
<dbReference type="InterPro" id="IPR015262">
    <property type="entry name" value="tRNA_Ile_lys_synt_subst-bd"/>
</dbReference>
<evidence type="ECO:0000256" key="4">
    <source>
        <dbReference type="ARBA" id="ARBA00022741"/>
    </source>
</evidence>
<keyword evidence="5 7" id="KW-0067">ATP-binding</keyword>
<dbReference type="SUPFAM" id="SSF82829">
    <property type="entry name" value="MesJ substrate recognition domain-like"/>
    <property type="match status" value="1"/>
</dbReference>
<comment type="function">
    <text evidence="7">Ligates lysine onto the cytidine present at position 34 of the AUA codon-specific tRNA(Ile) that contains the anticodon CAU, in an ATP-dependent manner. Cytidine is converted to lysidine, thus changing the amino acid specificity of the tRNA from methionine to isoleucine.</text>
</comment>
<dbReference type="PANTHER" id="PTHR43033:SF1">
    <property type="entry name" value="TRNA(ILE)-LYSIDINE SYNTHASE-RELATED"/>
    <property type="match status" value="1"/>
</dbReference>
<evidence type="ECO:0000256" key="2">
    <source>
        <dbReference type="ARBA" id="ARBA00022598"/>
    </source>
</evidence>
<organism evidence="10 11">
    <name type="scientific">Serpentinimonas raichei</name>
    <dbReference type="NCBI Taxonomy" id="1458425"/>
    <lineage>
        <taxon>Bacteria</taxon>
        <taxon>Pseudomonadati</taxon>
        <taxon>Pseudomonadota</taxon>
        <taxon>Betaproteobacteria</taxon>
        <taxon>Burkholderiales</taxon>
        <taxon>Comamonadaceae</taxon>
        <taxon>Serpentinimonas</taxon>
    </lineage>
</organism>
<dbReference type="InterPro" id="IPR011063">
    <property type="entry name" value="TilS/TtcA_N"/>
</dbReference>
<keyword evidence="1 7" id="KW-0963">Cytoplasm</keyword>
<evidence type="ECO:0000256" key="6">
    <source>
        <dbReference type="ARBA" id="ARBA00048539"/>
    </source>
</evidence>
<dbReference type="PANTHER" id="PTHR43033">
    <property type="entry name" value="TRNA(ILE)-LYSIDINE SYNTHASE-RELATED"/>
    <property type="match status" value="1"/>
</dbReference>
<dbReference type="GO" id="GO:0006400">
    <property type="term" value="P:tRNA modification"/>
    <property type="evidence" value="ECO:0007669"/>
    <property type="project" value="UniProtKB-UniRule"/>
</dbReference>
<comment type="domain">
    <text evidence="7">The N-terminal region contains the highly conserved SGGXDS motif, predicted to be a P-loop motif involved in ATP binding.</text>
</comment>
<keyword evidence="2 7" id="KW-0436">Ligase</keyword>
<evidence type="ECO:0000256" key="7">
    <source>
        <dbReference type="HAMAP-Rule" id="MF_01161"/>
    </source>
</evidence>
<name>A0A060NGY3_9BURK</name>
<evidence type="ECO:0000313" key="10">
    <source>
        <dbReference type="EMBL" id="BAO81101.1"/>
    </source>
</evidence>
<sequence>MVAPAPAPPPPGLASLRAWAQRHGLPTQAQAAPQPWAVAYSGGADSTALLRAAHALWPGRVQALHIHHGLQPAAEGFAEHAQRCCDQLGLPLRIERVQAGPARGQSPEEAARQARYAALARLAQAHGAAWVLLGQQAQDQIETLLLALSRGAGLPGLAAMPEAMQRHGVCFGRPWLHEDGAALRQWLDTQAVPYQQDPSNQDLRYTRNRIRAHLLPALLQHFPASLRTVARSTSQIAQAQRLLDELAAQDLLAVGNPPAIAAVQALSPDRQANLLRHWLRSQHGTQASAAQLQQLLHQVAACRTRGHQIEIKVGQGRVRRCGAHLDLESDAAMPPFII</sequence>
<dbReference type="AlphaFoldDB" id="A0A060NGY3"/>
<feature type="binding site" evidence="7">
    <location>
        <begin position="41"/>
        <end position="46"/>
    </location>
    <ligand>
        <name>ATP</name>
        <dbReference type="ChEBI" id="CHEBI:30616"/>
    </ligand>
</feature>
<comment type="catalytic activity">
    <reaction evidence="6 7">
        <text>cytidine(34) in tRNA(Ile2) + L-lysine + ATP = lysidine(34) in tRNA(Ile2) + AMP + diphosphate + H(+)</text>
        <dbReference type="Rhea" id="RHEA:43744"/>
        <dbReference type="Rhea" id="RHEA-COMP:10625"/>
        <dbReference type="Rhea" id="RHEA-COMP:10670"/>
        <dbReference type="ChEBI" id="CHEBI:15378"/>
        <dbReference type="ChEBI" id="CHEBI:30616"/>
        <dbReference type="ChEBI" id="CHEBI:32551"/>
        <dbReference type="ChEBI" id="CHEBI:33019"/>
        <dbReference type="ChEBI" id="CHEBI:82748"/>
        <dbReference type="ChEBI" id="CHEBI:83665"/>
        <dbReference type="ChEBI" id="CHEBI:456215"/>
        <dbReference type="EC" id="6.3.4.19"/>
    </reaction>
</comment>
<dbReference type="Pfam" id="PF09179">
    <property type="entry name" value="TilS"/>
    <property type="match status" value="1"/>
</dbReference>
<comment type="similarity">
    <text evidence="7">Belongs to the tRNA(Ile)-lysidine synthase family.</text>
</comment>
<dbReference type="GO" id="GO:0032267">
    <property type="term" value="F:tRNA(Ile)-lysidine synthase activity"/>
    <property type="evidence" value="ECO:0007669"/>
    <property type="project" value="UniProtKB-EC"/>
</dbReference>
<feature type="domain" description="tRNA(Ile)-lysidine synthase substrate-binding" evidence="9">
    <location>
        <begin position="260"/>
        <end position="320"/>
    </location>
</feature>
<dbReference type="HOGENOM" id="CLU_018869_2_1_4"/>
<proteinExistence type="inferred from homology"/>
<dbReference type="EC" id="6.3.4.19" evidence="7"/>
<evidence type="ECO:0000259" key="8">
    <source>
        <dbReference type="Pfam" id="PF01171"/>
    </source>
</evidence>
<dbReference type="Pfam" id="PF01171">
    <property type="entry name" value="ATP_bind_3"/>
    <property type="match status" value="1"/>
</dbReference>
<dbReference type="Gene3D" id="3.40.50.620">
    <property type="entry name" value="HUPs"/>
    <property type="match status" value="1"/>
</dbReference>
<gene>
    <name evidence="7 10" type="primary">tilS</name>
    <name evidence="10" type="ORF">SRAA_1247</name>
</gene>
<protein>
    <recommendedName>
        <fullName evidence="7">tRNA(Ile)-lysidine synthase</fullName>
        <ecNumber evidence="7">6.3.4.19</ecNumber>
    </recommendedName>
    <alternativeName>
        <fullName evidence="7">tRNA(Ile)-2-lysyl-cytidine synthase</fullName>
    </alternativeName>
    <alternativeName>
        <fullName evidence="7">tRNA(Ile)-lysidine synthetase</fullName>
    </alternativeName>
</protein>
<evidence type="ECO:0000256" key="1">
    <source>
        <dbReference type="ARBA" id="ARBA00022490"/>
    </source>
</evidence>
<dbReference type="Gene3D" id="1.20.59.20">
    <property type="match status" value="1"/>
</dbReference>
<evidence type="ECO:0000256" key="3">
    <source>
        <dbReference type="ARBA" id="ARBA00022694"/>
    </source>
</evidence>
<evidence type="ECO:0000259" key="9">
    <source>
        <dbReference type="Pfam" id="PF09179"/>
    </source>
</evidence>
<dbReference type="STRING" id="1458425.SRAA_1247"/>
<comment type="subcellular location">
    <subcellularLocation>
        <location evidence="7">Cytoplasm</location>
    </subcellularLocation>
</comment>
<dbReference type="EMBL" id="AP014568">
    <property type="protein sequence ID" value="BAO81101.1"/>
    <property type="molecule type" value="Genomic_DNA"/>
</dbReference>
<feature type="domain" description="tRNA(Ile)-lysidine/2-thiocytidine synthase N-terminal" evidence="8">
    <location>
        <begin position="37"/>
        <end position="212"/>
    </location>
</feature>
<evidence type="ECO:0000313" key="11">
    <source>
        <dbReference type="Proteomes" id="UP000067461"/>
    </source>
</evidence>
<dbReference type="CDD" id="cd01992">
    <property type="entry name" value="TilS_N"/>
    <property type="match status" value="1"/>
</dbReference>
<dbReference type="NCBIfam" id="TIGR02432">
    <property type="entry name" value="lysidine_TilS_N"/>
    <property type="match status" value="1"/>
</dbReference>
<dbReference type="InterPro" id="IPR012795">
    <property type="entry name" value="tRNA_Ile_lys_synt_N"/>
</dbReference>
<keyword evidence="3 7" id="KW-0819">tRNA processing</keyword>
<dbReference type="InterPro" id="IPR012094">
    <property type="entry name" value="tRNA_Ile_lys_synt"/>
</dbReference>
<dbReference type="HAMAP" id="MF_01161">
    <property type="entry name" value="tRNA_Ile_lys_synt"/>
    <property type="match status" value="1"/>
</dbReference>
<dbReference type="Proteomes" id="UP000067461">
    <property type="component" value="Chromosome"/>
</dbReference>
<dbReference type="GO" id="GO:0005524">
    <property type="term" value="F:ATP binding"/>
    <property type="evidence" value="ECO:0007669"/>
    <property type="project" value="UniProtKB-UniRule"/>
</dbReference>
<evidence type="ECO:0000256" key="5">
    <source>
        <dbReference type="ARBA" id="ARBA00022840"/>
    </source>
</evidence>
<keyword evidence="4 7" id="KW-0547">Nucleotide-binding</keyword>